<comment type="caution">
    <text evidence="1">The sequence shown here is derived from an EMBL/GenBank/DDBJ whole genome shotgun (WGS) entry which is preliminary data.</text>
</comment>
<organism evidence="1 2">
    <name type="scientific">Sphingomonas parapaucimobilis NBRC 15100</name>
    <dbReference type="NCBI Taxonomy" id="1219049"/>
    <lineage>
        <taxon>Bacteria</taxon>
        <taxon>Pseudomonadati</taxon>
        <taxon>Pseudomonadota</taxon>
        <taxon>Alphaproteobacteria</taxon>
        <taxon>Sphingomonadales</taxon>
        <taxon>Sphingomonadaceae</taxon>
        <taxon>Sphingomonas</taxon>
    </lineage>
</organism>
<gene>
    <name evidence="1" type="ORF">SP5_035_01450</name>
</gene>
<dbReference type="AlphaFoldDB" id="A0A0A1W5X4"/>
<name>A0A0A1W5X4_9SPHN</name>
<reference evidence="1 2" key="1">
    <citation type="submission" date="2014-11" db="EMBL/GenBank/DDBJ databases">
        <title>Whole genome shotgun sequence of Sphingomonas parapaucimobilis NBRC 15100.</title>
        <authorList>
            <person name="Katano-Makiyama Y."/>
            <person name="Hosoyama A."/>
            <person name="Hashimoto M."/>
            <person name="Hosoyama Y."/>
            <person name="Noguchi M."/>
            <person name="Numata M."/>
            <person name="Tsuchikane K."/>
            <person name="Hirakata S."/>
            <person name="Uohara A."/>
            <person name="Shimodaira J."/>
            <person name="Ohji S."/>
            <person name="Ichikawa N."/>
            <person name="Kimura A."/>
            <person name="Yamazoe A."/>
            <person name="Fujita N."/>
        </authorList>
    </citation>
    <scope>NUCLEOTIDE SEQUENCE [LARGE SCALE GENOMIC DNA]</scope>
    <source>
        <strain evidence="1 2">NBRC 15100</strain>
    </source>
</reference>
<dbReference type="EMBL" id="BBPI01000035">
    <property type="protein sequence ID" value="GAM00743.1"/>
    <property type="molecule type" value="Genomic_DNA"/>
</dbReference>
<sequence length="153" mass="16366">MSFSATLQSPEPASRFVECEDCTACGPSVKIVDGDDADAKASAAAAWNTRVTSPAGQEVTRAAPPAMDREAVEKALTSCRDQFAFQGEGWQPIETAVLWEVYIVTDGINAAMSQYAESDHGDRFWAVEPEDALEWEPTHCIATPASHASDGGK</sequence>
<dbReference type="Proteomes" id="UP000032305">
    <property type="component" value="Unassembled WGS sequence"/>
</dbReference>
<evidence type="ECO:0000313" key="1">
    <source>
        <dbReference type="EMBL" id="GAM00743.1"/>
    </source>
</evidence>
<accession>A0A0A1W5X4</accession>
<protein>
    <submittedName>
        <fullName evidence="1">Uncharacterized protein</fullName>
    </submittedName>
</protein>
<keyword evidence="2" id="KW-1185">Reference proteome</keyword>
<proteinExistence type="predicted"/>
<evidence type="ECO:0000313" key="2">
    <source>
        <dbReference type="Proteomes" id="UP000032305"/>
    </source>
</evidence>